<dbReference type="Pfam" id="PF13561">
    <property type="entry name" value="adh_short_C2"/>
    <property type="match status" value="1"/>
</dbReference>
<dbReference type="GO" id="GO:0016020">
    <property type="term" value="C:membrane"/>
    <property type="evidence" value="ECO:0007669"/>
    <property type="project" value="UniProtKB-SubCell"/>
</dbReference>
<dbReference type="PROSITE" id="PS00061">
    <property type="entry name" value="ADH_SHORT"/>
    <property type="match status" value="1"/>
</dbReference>
<dbReference type="SUPFAM" id="SSF51735">
    <property type="entry name" value="NAD(P)-binding Rossmann-fold domains"/>
    <property type="match status" value="2"/>
</dbReference>
<keyword evidence="10" id="KW-0443">Lipid metabolism</keyword>
<feature type="transmembrane region" description="Helical" evidence="12">
    <location>
        <begin position="495"/>
        <end position="516"/>
    </location>
</feature>
<dbReference type="PANTHER" id="PTHR42879">
    <property type="entry name" value="3-OXOACYL-(ACYL-CARRIER-PROTEIN) REDUCTASE"/>
    <property type="match status" value="1"/>
</dbReference>
<keyword evidence="6 12" id="KW-0812">Transmembrane</keyword>
<evidence type="ECO:0000256" key="8">
    <source>
        <dbReference type="ARBA" id="ARBA00022989"/>
    </source>
</evidence>
<name>A0A8K0MX56_COCNU</name>
<evidence type="ECO:0000256" key="4">
    <source>
        <dbReference type="ARBA" id="ARBA00012948"/>
    </source>
</evidence>
<dbReference type="Pfam" id="PF00106">
    <property type="entry name" value="adh_short"/>
    <property type="match status" value="1"/>
</dbReference>
<proteinExistence type="inferred from homology"/>
<keyword evidence="10" id="KW-0275">Fatty acid biosynthesis</keyword>
<dbReference type="GO" id="GO:0004316">
    <property type="term" value="F:3-oxoacyl-[acyl-carrier-protein] reductase (NADPH) activity"/>
    <property type="evidence" value="ECO:0007669"/>
    <property type="project" value="UniProtKB-EC"/>
</dbReference>
<comment type="similarity">
    <text evidence="3">Belongs to the short-chain dehydrogenases/reductases (SDR) family.</text>
</comment>
<feature type="transmembrane region" description="Helical" evidence="12">
    <location>
        <begin position="442"/>
        <end position="462"/>
    </location>
</feature>
<evidence type="ECO:0000256" key="5">
    <source>
        <dbReference type="ARBA" id="ARBA00022516"/>
    </source>
</evidence>
<keyword evidence="7" id="KW-0276">Fatty acid metabolism</keyword>
<keyword evidence="8 12" id="KW-1133">Transmembrane helix</keyword>
<dbReference type="SMART" id="SM00724">
    <property type="entry name" value="TLC"/>
    <property type="match status" value="1"/>
</dbReference>
<evidence type="ECO:0000256" key="6">
    <source>
        <dbReference type="ARBA" id="ARBA00022692"/>
    </source>
</evidence>
<dbReference type="Proteomes" id="UP000797356">
    <property type="component" value="Chromosome 2"/>
</dbReference>
<dbReference type="Pfam" id="PF03798">
    <property type="entry name" value="TRAM_LAG1_CLN8"/>
    <property type="match status" value="1"/>
</dbReference>
<dbReference type="InterPro" id="IPR036291">
    <property type="entry name" value="NAD(P)-bd_dom_sf"/>
</dbReference>
<keyword evidence="9 12" id="KW-0472">Membrane</keyword>
<feature type="transmembrane region" description="Helical" evidence="12">
    <location>
        <begin position="406"/>
        <end position="430"/>
    </location>
</feature>
<evidence type="ECO:0000313" key="15">
    <source>
        <dbReference type="Proteomes" id="UP000797356"/>
    </source>
</evidence>
<keyword evidence="5" id="KW-0444">Lipid biosynthesis</keyword>
<dbReference type="Gene3D" id="3.40.50.720">
    <property type="entry name" value="NAD(P)-binding Rossmann-like Domain"/>
    <property type="match status" value="3"/>
</dbReference>
<comment type="caution">
    <text evidence="14">The sequence shown here is derived from an EMBL/GenBank/DDBJ whole genome shotgun (WGS) entry which is preliminary data.</text>
</comment>
<feature type="domain" description="TLC" evidence="13">
    <location>
        <begin position="401"/>
        <end position="604"/>
    </location>
</feature>
<evidence type="ECO:0000259" key="13">
    <source>
        <dbReference type="SMART" id="SM00724"/>
    </source>
</evidence>
<dbReference type="PANTHER" id="PTHR42879:SF2">
    <property type="entry name" value="3-OXOACYL-[ACYL-CARRIER-PROTEIN] REDUCTASE FABG"/>
    <property type="match status" value="1"/>
</dbReference>
<dbReference type="PRINTS" id="PR00080">
    <property type="entry name" value="SDRFAMILY"/>
</dbReference>
<evidence type="ECO:0000256" key="10">
    <source>
        <dbReference type="ARBA" id="ARBA00023160"/>
    </source>
</evidence>
<evidence type="ECO:0000256" key="2">
    <source>
        <dbReference type="ARBA" id="ARBA00005194"/>
    </source>
</evidence>
<dbReference type="OrthoDB" id="204175at2759"/>
<dbReference type="PRINTS" id="PR00081">
    <property type="entry name" value="GDHRDH"/>
</dbReference>
<comment type="pathway">
    <text evidence="2">Lipid metabolism; fatty acid biosynthesis.</text>
</comment>
<organism evidence="14 15">
    <name type="scientific">Cocos nucifera</name>
    <name type="common">Coconut palm</name>
    <dbReference type="NCBI Taxonomy" id="13894"/>
    <lineage>
        <taxon>Eukaryota</taxon>
        <taxon>Viridiplantae</taxon>
        <taxon>Streptophyta</taxon>
        <taxon>Embryophyta</taxon>
        <taxon>Tracheophyta</taxon>
        <taxon>Spermatophyta</taxon>
        <taxon>Magnoliopsida</taxon>
        <taxon>Liliopsida</taxon>
        <taxon>Arecaceae</taxon>
        <taxon>Arecoideae</taxon>
        <taxon>Cocoseae</taxon>
        <taxon>Attaleinae</taxon>
        <taxon>Cocos</taxon>
    </lineage>
</organism>
<feature type="transmembrane region" description="Helical" evidence="12">
    <location>
        <begin position="574"/>
        <end position="596"/>
    </location>
</feature>
<dbReference type="EMBL" id="CM017873">
    <property type="protein sequence ID" value="KAG1331341.1"/>
    <property type="molecule type" value="Genomic_DNA"/>
</dbReference>
<feature type="transmembrane region" description="Helical" evidence="12">
    <location>
        <begin position="373"/>
        <end position="394"/>
    </location>
</feature>
<reference evidence="14" key="2">
    <citation type="submission" date="2019-07" db="EMBL/GenBank/DDBJ databases">
        <authorList>
            <person name="Yang Y."/>
            <person name="Bocs S."/>
            <person name="Baudouin L."/>
        </authorList>
    </citation>
    <scope>NUCLEOTIDE SEQUENCE</scope>
    <source>
        <tissue evidence="14">Spear leaf of Hainan Tall coconut</tissue>
    </source>
</reference>
<dbReference type="CDD" id="cd05333">
    <property type="entry name" value="BKR_SDR_c"/>
    <property type="match status" value="1"/>
</dbReference>
<comment type="catalytic activity">
    <reaction evidence="11">
        <text>a (3R)-hydroxyacyl-[ACP] + NADP(+) = a 3-oxoacyl-[ACP] + NADPH + H(+)</text>
        <dbReference type="Rhea" id="RHEA:17397"/>
        <dbReference type="Rhea" id="RHEA-COMP:9916"/>
        <dbReference type="Rhea" id="RHEA-COMP:9945"/>
        <dbReference type="ChEBI" id="CHEBI:15378"/>
        <dbReference type="ChEBI" id="CHEBI:57783"/>
        <dbReference type="ChEBI" id="CHEBI:58349"/>
        <dbReference type="ChEBI" id="CHEBI:78776"/>
        <dbReference type="ChEBI" id="CHEBI:78827"/>
        <dbReference type="EC" id="1.1.1.100"/>
    </reaction>
</comment>
<feature type="transmembrane region" description="Helical" evidence="12">
    <location>
        <begin position="537"/>
        <end position="554"/>
    </location>
</feature>
<keyword evidence="15" id="KW-1185">Reference proteome</keyword>
<reference evidence="14" key="1">
    <citation type="journal article" date="2017" name="Gigascience">
        <title>The genome draft of coconut (Cocos nucifera).</title>
        <authorList>
            <person name="Xiao Y."/>
            <person name="Xu P."/>
            <person name="Fan H."/>
            <person name="Baudouin L."/>
            <person name="Xia W."/>
            <person name="Bocs S."/>
            <person name="Xu J."/>
            <person name="Li Q."/>
            <person name="Guo A."/>
            <person name="Zhou L."/>
            <person name="Li J."/>
            <person name="Wu Y."/>
            <person name="Ma Z."/>
            <person name="Armero A."/>
            <person name="Issali A.E."/>
            <person name="Liu N."/>
            <person name="Peng M."/>
            <person name="Yang Y."/>
        </authorList>
    </citation>
    <scope>NUCLEOTIDE SEQUENCE</scope>
    <source>
        <tissue evidence="14">Spear leaf of Hainan Tall coconut</tissue>
    </source>
</reference>
<evidence type="ECO:0000256" key="9">
    <source>
        <dbReference type="ARBA" id="ARBA00023136"/>
    </source>
</evidence>
<evidence type="ECO:0000256" key="3">
    <source>
        <dbReference type="ARBA" id="ARBA00006484"/>
    </source>
</evidence>
<evidence type="ECO:0000256" key="7">
    <source>
        <dbReference type="ARBA" id="ARBA00022832"/>
    </source>
</evidence>
<evidence type="ECO:0000256" key="12">
    <source>
        <dbReference type="SAM" id="Phobius"/>
    </source>
</evidence>
<sequence>MAASIAFNPPVIPARSAAPRRIAPFQTLSTAPGLATRSLRLNSSLVSDGPAAFSGVRTQVAAVEQLSIEEAQKVEAPVAVVTGASRGIGKAIALALGKAGCKVLVNYARSAKEAEEVSKEIEASGGQAITFGGDVSKEADAESMIKTVVDAWGTIDILVNNAGITRDTLLMRMKKSQWQEVIDLNLTGVFLCTQVNAVAPGFIASDMTAKFGADIEMKILQNIPLGRFGQPEEVAGLVEFLALNPAANYITGQGKIINLASVVGLTGNIGQANYSAAKAGVIGFTKTVAREYASRNINVNAVAPGFIASDMTAKFGADIEMKILQNIPLGRFGQPEEVAGLVEFLALNPAANYITGQFQFSINFAMEFVIPDYSLFPSFFAMFCVIYLLGRLVIFRKWSPKQLPDASSCFISLFHGTPAVFLAFSAIVSQPIRGFASENTNFQNLVLDFSVAYFTTDLLHYLIFIPGDYLFIGHHLATLFVFVTCRYLVLHGAFAILVLLVFAEVTSFCQNVWTLAGLRKEELPSAARIHMFLSPPFYALYTAMRCFAGPVFFYKMSAFHLSGKASDVIPMWVSVSWIVVVGAAIAVSILWISNLWMELFREMNQKEKKKVR</sequence>
<protein>
    <recommendedName>
        <fullName evidence="4">3-oxoacyl-[acyl-carrier-protein] reductase</fullName>
        <ecNumber evidence="4">1.1.1.100</ecNumber>
    </recommendedName>
</protein>
<dbReference type="AlphaFoldDB" id="A0A8K0MX56"/>
<dbReference type="InterPro" id="IPR020904">
    <property type="entry name" value="Sc_DH/Rdtase_CS"/>
</dbReference>
<gene>
    <name evidence="14" type="ORF">COCNU_02G013090</name>
</gene>
<evidence type="ECO:0000256" key="11">
    <source>
        <dbReference type="ARBA" id="ARBA00048508"/>
    </source>
</evidence>
<comment type="subcellular location">
    <subcellularLocation>
        <location evidence="1">Membrane</location>
        <topology evidence="1">Multi-pass membrane protein</topology>
    </subcellularLocation>
</comment>
<dbReference type="GO" id="GO:0006633">
    <property type="term" value="P:fatty acid biosynthetic process"/>
    <property type="evidence" value="ECO:0007669"/>
    <property type="project" value="UniProtKB-KW"/>
</dbReference>
<dbReference type="EC" id="1.1.1.100" evidence="4"/>
<accession>A0A8K0MX56</accession>
<dbReference type="InterPro" id="IPR002347">
    <property type="entry name" value="SDR_fam"/>
</dbReference>
<evidence type="ECO:0000313" key="14">
    <source>
        <dbReference type="EMBL" id="KAG1331341.1"/>
    </source>
</evidence>
<dbReference type="InterPro" id="IPR050259">
    <property type="entry name" value="SDR"/>
</dbReference>
<feature type="transmembrane region" description="Helical" evidence="12">
    <location>
        <begin position="469"/>
        <end position="489"/>
    </location>
</feature>
<evidence type="ECO:0000256" key="1">
    <source>
        <dbReference type="ARBA" id="ARBA00004141"/>
    </source>
</evidence>
<dbReference type="InterPro" id="IPR006634">
    <property type="entry name" value="TLC-dom"/>
</dbReference>